<keyword evidence="1" id="KW-1185">Reference proteome</keyword>
<sequence length="288" mass="33697">MDTEHYKKLVLSMLENEAFYEKIMNYKQQKTMKNLASLILLHGKGLTEKETDYITNFKCKPSLFYILPKIHKSKIINEACKQSPGKYINIQTPEDLTLRPIVAGPACETHRLSNFLDILLKPLLKYIKSFIRNDLDMLEHLPKTIIEEAVLVTLDVINLYTNIPHDYGMKAIKFWLEKYPEVLLERINQTFIIESLKFILQNNYFLFDDTYYRQKCGIAMGTKAAPVLANLIMGYFEFTLYEDGLRFVEERHTVSWFGVGIWVTVSRKIPHGEQEIDHVENRKYIASD</sequence>
<proteinExistence type="predicted"/>
<accession>A0A6P7ST45</accession>
<evidence type="ECO:0000313" key="2">
    <source>
        <dbReference type="RefSeq" id="XP_029641447.1"/>
    </source>
</evidence>
<dbReference type="Proteomes" id="UP000515154">
    <property type="component" value="Linkage group LG1"/>
</dbReference>
<protein>
    <submittedName>
        <fullName evidence="2">Uncharacterized protein LOC115215981</fullName>
    </submittedName>
</protein>
<dbReference type="RefSeq" id="XP_029641447.1">
    <property type="nucleotide sequence ID" value="XM_029785587.1"/>
</dbReference>
<evidence type="ECO:0000313" key="1">
    <source>
        <dbReference type="Proteomes" id="UP000515154"/>
    </source>
</evidence>
<dbReference type="PANTHER" id="PTHR21301:SF13">
    <property type="match status" value="1"/>
</dbReference>
<dbReference type="KEGG" id="osn:115215981"/>
<organism evidence="1 2">
    <name type="scientific">Octopus sinensis</name>
    <name type="common">East Asian common octopus</name>
    <dbReference type="NCBI Taxonomy" id="2607531"/>
    <lineage>
        <taxon>Eukaryota</taxon>
        <taxon>Metazoa</taxon>
        <taxon>Spiralia</taxon>
        <taxon>Lophotrochozoa</taxon>
        <taxon>Mollusca</taxon>
        <taxon>Cephalopoda</taxon>
        <taxon>Coleoidea</taxon>
        <taxon>Octopodiformes</taxon>
        <taxon>Octopoda</taxon>
        <taxon>Incirrata</taxon>
        <taxon>Octopodidae</taxon>
        <taxon>Octopus</taxon>
    </lineage>
</organism>
<name>A0A6P7ST45_9MOLL</name>
<dbReference type="PANTHER" id="PTHR21301">
    <property type="entry name" value="REVERSE TRANSCRIPTASE"/>
    <property type="match status" value="1"/>
</dbReference>
<reference evidence="2" key="1">
    <citation type="submission" date="2025-08" db="UniProtKB">
        <authorList>
            <consortium name="RefSeq"/>
        </authorList>
    </citation>
    <scope>IDENTIFICATION</scope>
</reference>
<gene>
    <name evidence="2" type="primary">LOC115215981</name>
</gene>
<dbReference type="AlphaFoldDB" id="A0A6P7ST45"/>